<dbReference type="EC" id="2.3.1.-" evidence="2"/>
<dbReference type="Gene3D" id="3.40.630.30">
    <property type="match status" value="1"/>
</dbReference>
<protein>
    <submittedName>
        <fullName evidence="2">GNAT family N-acetyltransferase</fullName>
        <ecNumber evidence="2">2.3.1.-</ecNumber>
    </submittedName>
</protein>
<accession>A0ABW1W025</accession>
<dbReference type="RefSeq" id="WP_385953506.1">
    <property type="nucleotide sequence ID" value="NZ_JBHSUB010000018.1"/>
</dbReference>
<comment type="caution">
    <text evidence="2">The sequence shown here is derived from an EMBL/GenBank/DDBJ whole genome shotgun (WGS) entry which is preliminary data.</text>
</comment>
<feature type="domain" description="N-acetyltransferase" evidence="1">
    <location>
        <begin position="3"/>
        <end position="145"/>
    </location>
</feature>
<sequence length="149" mass="17665">MPVKYQKVDPQMDLFEVYKEHMQPFIQDLFGWDEDFQKQGFSRALRREDFRWVIIDDVKAGIIHRQVENEIIKISLLVIFRQFQRRGVGYRVMTSLVDSTGAGKTLTWNCLKNNAPALALYNKIEGAERTEADYFYCYTYQNPRLARNQ</sequence>
<dbReference type="InterPro" id="IPR000182">
    <property type="entry name" value="GNAT_dom"/>
</dbReference>
<dbReference type="PROSITE" id="PS51186">
    <property type="entry name" value="GNAT"/>
    <property type="match status" value="1"/>
</dbReference>
<evidence type="ECO:0000313" key="2">
    <source>
        <dbReference type="EMBL" id="MFC6379342.1"/>
    </source>
</evidence>
<dbReference type="InterPro" id="IPR016181">
    <property type="entry name" value="Acyl_CoA_acyltransferase"/>
</dbReference>
<reference evidence="3" key="1">
    <citation type="journal article" date="2019" name="Int. J. Syst. Evol. Microbiol.">
        <title>The Global Catalogue of Microorganisms (GCM) 10K type strain sequencing project: providing services to taxonomists for standard genome sequencing and annotation.</title>
        <authorList>
            <consortium name="The Broad Institute Genomics Platform"/>
            <consortium name="The Broad Institute Genome Sequencing Center for Infectious Disease"/>
            <person name="Wu L."/>
            <person name="Ma J."/>
        </authorList>
    </citation>
    <scope>NUCLEOTIDE SEQUENCE [LARGE SCALE GENOMIC DNA]</scope>
    <source>
        <strain evidence="3">CGMCC 1.18518</strain>
    </source>
</reference>
<proteinExistence type="predicted"/>
<evidence type="ECO:0000313" key="3">
    <source>
        <dbReference type="Proteomes" id="UP001596230"/>
    </source>
</evidence>
<evidence type="ECO:0000259" key="1">
    <source>
        <dbReference type="PROSITE" id="PS51186"/>
    </source>
</evidence>
<keyword evidence="3" id="KW-1185">Reference proteome</keyword>
<dbReference type="Proteomes" id="UP001596230">
    <property type="component" value="Unassembled WGS sequence"/>
</dbReference>
<organism evidence="2 3">
    <name type="scientific">Tatumella terrea</name>
    <dbReference type="NCBI Taxonomy" id="419007"/>
    <lineage>
        <taxon>Bacteria</taxon>
        <taxon>Pseudomonadati</taxon>
        <taxon>Pseudomonadota</taxon>
        <taxon>Gammaproteobacteria</taxon>
        <taxon>Enterobacterales</taxon>
        <taxon>Erwiniaceae</taxon>
        <taxon>Tatumella</taxon>
    </lineage>
</organism>
<dbReference type="Pfam" id="PF00583">
    <property type="entry name" value="Acetyltransf_1"/>
    <property type="match status" value="1"/>
</dbReference>
<keyword evidence="2" id="KW-0012">Acyltransferase</keyword>
<gene>
    <name evidence="2" type="ORF">ACFP9W_14910</name>
</gene>
<dbReference type="SUPFAM" id="SSF55729">
    <property type="entry name" value="Acyl-CoA N-acyltransferases (Nat)"/>
    <property type="match status" value="1"/>
</dbReference>
<dbReference type="EMBL" id="JBHSUB010000018">
    <property type="protein sequence ID" value="MFC6379342.1"/>
    <property type="molecule type" value="Genomic_DNA"/>
</dbReference>
<name>A0ABW1W025_9GAMM</name>
<dbReference type="GO" id="GO:0016746">
    <property type="term" value="F:acyltransferase activity"/>
    <property type="evidence" value="ECO:0007669"/>
    <property type="project" value="UniProtKB-KW"/>
</dbReference>
<keyword evidence="2" id="KW-0808">Transferase</keyword>